<dbReference type="InterPro" id="IPR050174">
    <property type="entry name" value="Protocadherin/Cadherin-CA"/>
</dbReference>
<comment type="subcellular location">
    <subcellularLocation>
        <location evidence="1">Membrane</location>
        <topology evidence="1">Single-pass membrane protein</topology>
    </subcellularLocation>
</comment>
<proteinExistence type="predicted"/>
<evidence type="ECO:0000256" key="8">
    <source>
        <dbReference type="PROSITE-ProRule" id="PRU00043"/>
    </source>
</evidence>
<dbReference type="SUPFAM" id="SSF49313">
    <property type="entry name" value="Cadherin-like"/>
    <property type="match status" value="1"/>
</dbReference>
<keyword evidence="7" id="KW-0325">Glycoprotein</keyword>
<sequence length="88" mass="9789">EVVCPLSRSCEVNFAITITGHNNFFTTIPIKVNIIDINDNAPTFQEPAKMVIHINEDSPENFTRRLAVAMDADSSSEFGITSYFIDPP</sequence>
<evidence type="ECO:0000259" key="9">
    <source>
        <dbReference type="PROSITE" id="PS50268"/>
    </source>
</evidence>
<keyword evidence="5" id="KW-1133">Transmembrane helix</keyword>
<dbReference type="GO" id="GO:0007156">
    <property type="term" value="P:homophilic cell adhesion via plasma membrane adhesion molecules"/>
    <property type="evidence" value="ECO:0007669"/>
    <property type="project" value="InterPro"/>
</dbReference>
<dbReference type="AlphaFoldDB" id="A0A0B7C3W9"/>
<dbReference type="PROSITE" id="PS50268">
    <property type="entry name" value="CADHERIN_2"/>
    <property type="match status" value="1"/>
</dbReference>
<evidence type="ECO:0000256" key="4">
    <source>
        <dbReference type="ARBA" id="ARBA00022837"/>
    </source>
</evidence>
<accession>A0A0B7C3W9</accession>
<dbReference type="InterPro" id="IPR015919">
    <property type="entry name" value="Cadherin-like_sf"/>
</dbReference>
<dbReference type="Gene3D" id="2.60.40.60">
    <property type="entry name" value="Cadherins"/>
    <property type="match status" value="2"/>
</dbReference>
<organism evidence="10">
    <name type="scientific">Arion vulgaris</name>
    <dbReference type="NCBI Taxonomy" id="1028688"/>
    <lineage>
        <taxon>Eukaryota</taxon>
        <taxon>Metazoa</taxon>
        <taxon>Spiralia</taxon>
        <taxon>Lophotrochozoa</taxon>
        <taxon>Mollusca</taxon>
        <taxon>Gastropoda</taxon>
        <taxon>Heterobranchia</taxon>
        <taxon>Euthyneura</taxon>
        <taxon>Panpulmonata</taxon>
        <taxon>Eupulmonata</taxon>
        <taxon>Stylommatophora</taxon>
        <taxon>Helicina</taxon>
        <taxon>Arionoidea</taxon>
        <taxon>Arionidae</taxon>
        <taxon>Arion</taxon>
    </lineage>
</organism>
<feature type="domain" description="Cadherin" evidence="9">
    <location>
        <begin position="5"/>
        <end position="44"/>
    </location>
</feature>
<feature type="non-terminal residue" evidence="10">
    <location>
        <position position="88"/>
    </location>
</feature>
<keyword evidence="3" id="KW-0677">Repeat</keyword>
<keyword evidence="6" id="KW-0472">Membrane</keyword>
<keyword evidence="4 8" id="KW-0106">Calcium</keyword>
<evidence type="ECO:0000256" key="7">
    <source>
        <dbReference type="ARBA" id="ARBA00023180"/>
    </source>
</evidence>
<reference evidence="10" key="1">
    <citation type="submission" date="2014-12" db="EMBL/GenBank/DDBJ databases">
        <title>Insight into the proteome of Arion vulgaris.</title>
        <authorList>
            <person name="Aradska J."/>
            <person name="Bulat T."/>
            <person name="Smidak R."/>
            <person name="Sarate P."/>
            <person name="Gangsoo J."/>
            <person name="Sialana F."/>
            <person name="Bilban M."/>
            <person name="Lubec G."/>
        </authorList>
    </citation>
    <scope>NUCLEOTIDE SEQUENCE</scope>
    <source>
        <tissue evidence="10">Skin</tissue>
    </source>
</reference>
<name>A0A0B7C3W9_9EUPU</name>
<evidence type="ECO:0000256" key="3">
    <source>
        <dbReference type="ARBA" id="ARBA00022737"/>
    </source>
</evidence>
<dbReference type="GO" id="GO:0005886">
    <property type="term" value="C:plasma membrane"/>
    <property type="evidence" value="ECO:0007669"/>
    <property type="project" value="InterPro"/>
</dbReference>
<evidence type="ECO:0000313" key="10">
    <source>
        <dbReference type="EMBL" id="CEK99888.1"/>
    </source>
</evidence>
<dbReference type="EMBL" id="HACG01053017">
    <property type="protein sequence ID" value="CEK99888.1"/>
    <property type="molecule type" value="Transcribed_RNA"/>
</dbReference>
<dbReference type="PANTHER" id="PTHR24028:SF146">
    <property type="entry name" value="CADHERIN 96CB, ISOFORM D-RELATED"/>
    <property type="match status" value="1"/>
</dbReference>
<dbReference type="InterPro" id="IPR002126">
    <property type="entry name" value="Cadherin-like_dom"/>
</dbReference>
<dbReference type="PROSITE" id="PS00232">
    <property type="entry name" value="CADHERIN_1"/>
    <property type="match status" value="1"/>
</dbReference>
<dbReference type="GO" id="GO:0005509">
    <property type="term" value="F:calcium ion binding"/>
    <property type="evidence" value="ECO:0007669"/>
    <property type="project" value="UniProtKB-UniRule"/>
</dbReference>
<evidence type="ECO:0000256" key="6">
    <source>
        <dbReference type="ARBA" id="ARBA00023136"/>
    </source>
</evidence>
<evidence type="ECO:0000256" key="1">
    <source>
        <dbReference type="ARBA" id="ARBA00004167"/>
    </source>
</evidence>
<protein>
    <recommendedName>
        <fullName evidence="9">Cadherin domain-containing protein</fullName>
    </recommendedName>
</protein>
<dbReference type="InterPro" id="IPR020894">
    <property type="entry name" value="Cadherin_CS"/>
</dbReference>
<keyword evidence="2" id="KW-0812">Transmembrane</keyword>
<evidence type="ECO:0000256" key="2">
    <source>
        <dbReference type="ARBA" id="ARBA00022692"/>
    </source>
</evidence>
<feature type="non-terminal residue" evidence="10">
    <location>
        <position position="1"/>
    </location>
</feature>
<dbReference type="PANTHER" id="PTHR24028">
    <property type="entry name" value="CADHERIN-87A"/>
    <property type="match status" value="1"/>
</dbReference>
<gene>
    <name evidence="10" type="primary">ORF222370</name>
</gene>
<evidence type="ECO:0000256" key="5">
    <source>
        <dbReference type="ARBA" id="ARBA00022989"/>
    </source>
</evidence>